<dbReference type="Pfam" id="PF03960">
    <property type="entry name" value="ArsC"/>
    <property type="match status" value="1"/>
</dbReference>
<dbReference type="Gene3D" id="3.40.30.10">
    <property type="entry name" value="Glutaredoxin"/>
    <property type="match status" value="1"/>
</dbReference>
<dbReference type="GO" id="GO:0008794">
    <property type="term" value="F:arsenate reductase (glutaredoxin) activity"/>
    <property type="evidence" value="ECO:0007669"/>
    <property type="project" value="UniProtKB-UniRule"/>
</dbReference>
<dbReference type="PANTHER" id="PTHR30041:SF4">
    <property type="entry name" value="ARSENATE REDUCTASE"/>
    <property type="match status" value="1"/>
</dbReference>
<accession>A0A1Y1SAU1</accession>
<evidence type="ECO:0000256" key="4">
    <source>
        <dbReference type="RuleBase" id="RU362029"/>
    </source>
</evidence>
<dbReference type="EC" id="1.20.4.1" evidence="4"/>
<comment type="caution">
    <text evidence="5">The sequence shown here is derived from an EMBL/GenBank/DDBJ whole genome shotgun (WGS) entry which is preliminary data.</text>
</comment>
<evidence type="ECO:0000256" key="2">
    <source>
        <dbReference type="ARBA" id="ARBA00023002"/>
    </source>
</evidence>
<keyword evidence="2 4" id="KW-0560">Oxidoreductase</keyword>
<dbReference type="InterPro" id="IPR006660">
    <property type="entry name" value="Arsenate_reductase-like"/>
</dbReference>
<organism evidence="5 6">
    <name type="scientific">Oceanococcus atlanticus</name>
    <dbReference type="NCBI Taxonomy" id="1317117"/>
    <lineage>
        <taxon>Bacteria</taxon>
        <taxon>Pseudomonadati</taxon>
        <taxon>Pseudomonadota</taxon>
        <taxon>Gammaproteobacteria</taxon>
        <taxon>Chromatiales</taxon>
        <taxon>Oceanococcaceae</taxon>
        <taxon>Oceanococcus</taxon>
    </lineage>
</organism>
<dbReference type="CDD" id="cd03034">
    <property type="entry name" value="ArsC_ArsC"/>
    <property type="match status" value="1"/>
</dbReference>
<dbReference type="NCBIfam" id="TIGR00014">
    <property type="entry name" value="arsC"/>
    <property type="match status" value="1"/>
</dbReference>
<evidence type="ECO:0000313" key="6">
    <source>
        <dbReference type="Proteomes" id="UP000192342"/>
    </source>
</evidence>
<dbReference type="AlphaFoldDB" id="A0A1Y1SAU1"/>
<comment type="catalytic activity">
    <reaction evidence="4">
        <text>[glutaredoxin]-dithiol + arsenate + glutathione + H(+) = glutathionyl-S-S-[glutaredoxin] + arsenite + H2O</text>
        <dbReference type="Rhea" id="RHEA:22016"/>
        <dbReference type="Rhea" id="RHEA-COMP:10729"/>
        <dbReference type="Rhea" id="RHEA-COMP:17668"/>
        <dbReference type="ChEBI" id="CHEBI:15377"/>
        <dbReference type="ChEBI" id="CHEBI:15378"/>
        <dbReference type="ChEBI" id="CHEBI:29242"/>
        <dbReference type="ChEBI" id="CHEBI:29950"/>
        <dbReference type="ChEBI" id="CHEBI:48597"/>
        <dbReference type="ChEBI" id="CHEBI:57925"/>
        <dbReference type="ChEBI" id="CHEBI:146199"/>
        <dbReference type="EC" id="1.20.4.1"/>
    </reaction>
</comment>
<evidence type="ECO:0000313" key="5">
    <source>
        <dbReference type="EMBL" id="ORE85527.1"/>
    </source>
</evidence>
<dbReference type="Proteomes" id="UP000192342">
    <property type="component" value="Unassembled WGS sequence"/>
</dbReference>
<dbReference type="SUPFAM" id="SSF52833">
    <property type="entry name" value="Thioredoxin-like"/>
    <property type="match status" value="1"/>
</dbReference>
<comment type="similarity">
    <text evidence="1 3 4">Belongs to the ArsC family.</text>
</comment>
<reference evidence="5 6" key="1">
    <citation type="submission" date="2013-04" db="EMBL/GenBank/DDBJ databases">
        <title>Oceanococcus atlanticus 22II-S10r2 Genome Sequencing.</title>
        <authorList>
            <person name="Lai Q."/>
            <person name="Li G."/>
            <person name="Shao Z."/>
        </authorList>
    </citation>
    <scope>NUCLEOTIDE SEQUENCE [LARGE SCALE GENOMIC DNA]</scope>
    <source>
        <strain evidence="5 6">22II-S10r2</strain>
    </source>
</reference>
<dbReference type="STRING" id="1317117.ATO7_14933"/>
<sequence length="116" mass="13099">MHNFIWHNPRCSKSRQTLQLIQDAGIDIDIVEYLSIAPTVEQLGAACQGLGLKPSAIIRSKEEQFKTLGLSLKDERSDEQWLSILADNPKLIERPIVCINGRYALGRPPENVQELF</sequence>
<evidence type="ECO:0000256" key="3">
    <source>
        <dbReference type="PROSITE-ProRule" id="PRU01282"/>
    </source>
</evidence>
<dbReference type="RefSeq" id="WP_083563188.1">
    <property type="nucleotide sequence ID" value="NZ_AQQV01000004.1"/>
</dbReference>
<dbReference type="EMBL" id="AQQV01000004">
    <property type="protein sequence ID" value="ORE85527.1"/>
    <property type="molecule type" value="Genomic_DNA"/>
</dbReference>
<dbReference type="InterPro" id="IPR036249">
    <property type="entry name" value="Thioredoxin-like_sf"/>
</dbReference>
<dbReference type="OrthoDB" id="9790554at2"/>
<evidence type="ECO:0000256" key="1">
    <source>
        <dbReference type="ARBA" id="ARBA00007198"/>
    </source>
</evidence>
<name>A0A1Y1SAU1_9GAMM</name>
<keyword evidence="6" id="KW-1185">Reference proteome</keyword>
<dbReference type="PANTHER" id="PTHR30041">
    <property type="entry name" value="ARSENATE REDUCTASE"/>
    <property type="match status" value="1"/>
</dbReference>
<dbReference type="InterPro" id="IPR006659">
    <property type="entry name" value="Arsenate_reductase"/>
</dbReference>
<proteinExistence type="inferred from homology"/>
<gene>
    <name evidence="5" type="ORF">ATO7_14933</name>
</gene>
<protein>
    <recommendedName>
        <fullName evidence="4">Arsenate reductase</fullName>
        <ecNumber evidence="4">1.20.4.1</ecNumber>
    </recommendedName>
</protein>
<dbReference type="PROSITE" id="PS51353">
    <property type="entry name" value="ARSC"/>
    <property type="match status" value="1"/>
</dbReference>